<feature type="chain" id="PRO_5032409619" evidence="3">
    <location>
        <begin position="17"/>
        <end position="123"/>
    </location>
</feature>
<dbReference type="AlphaFoldDB" id="A0A811UF17"/>
<dbReference type="Pfam" id="PF10542">
    <property type="entry name" value="Vitelline_membr"/>
    <property type="match status" value="1"/>
</dbReference>
<evidence type="ECO:0000313" key="5">
    <source>
        <dbReference type="EMBL" id="CAD6996938.1"/>
    </source>
</evidence>
<evidence type="ECO:0000259" key="4">
    <source>
        <dbReference type="PROSITE" id="PS51137"/>
    </source>
</evidence>
<gene>
    <name evidence="5" type="ORF">CCAP1982_LOCUS5608</name>
</gene>
<name>A0A811UF17_CERCA</name>
<reference evidence="5" key="1">
    <citation type="submission" date="2020-11" db="EMBL/GenBank/DDBJ databases">
        <authorList>
            <person name="Whitehead M."/>
        </authorList>
    </citation>
    <scope>NUCLEOTIDE SEQUENCE</scope>
    <source>
        <strain evidence="5">EGII</strain>
    </source>
</reference>
<feature type="region of interest" description="Disordered" evidence="2">
    <location>
        <begin position="96"/>
        <end position="123"/>
    </location>
</feature>
<feature type="compositionally biased region" description="Low complexity" evidence="2">
    <location>
        <begin position="96"/>
        <end position="110"/>
    </location>
</feature>
<feature type="signal peptide" evidence="3">
    <location>
        <begin position="1"/>
        <end position="16"/>
    </location>
</feature>
<feature type="compositionally biased region" description="Polar residues" evidence="2">
    <location>
        <begin position="114"/>
        <end position="123"/>
    </location>
</feature>
<comment type="caution">
    <text evidence="5">The sequence shown here is derived from an EMBL/GenBank/DDBJ whole genome shotgun (WGS) entry which is preliminary data.</text>
</comment>
<feature type="domain" description="VM" evidence="4">
    <location>
        <begin position="75"/>
        <end position="112"/>
    </location>
</feature>
<keyword evidence="6" id="KW-1185">Reference proteome</keyword>
<evidence type="ECO:0000313" key="6">
    <source>
        <dbReference type="Proteomes" id="UP000606786"/>
    </source>
</evidence>
<sequence>MLKVLIFSLIMGLVKTQIIRLEPSQGILVPAPIAESVRITRSSYGSPAPSVPYSQPAPQYSRPGPAPSSSYKPSTISALPCPRNYIFSCQPALTPAPCSAPAPASSYSAPLQGAYSSNIPQYS</sequence>
<feature type="region of interest" description="Disordered" evidence="2">
    <location>
        <begin position="42"/>
        <end position="74"/>
    </location>
</feature>
<dbReference type="Proteomes" id="UP000606786">
    <property type="component" value="Unassembled WGS sequence"/>
</dbReference>
<keyword evidence="1 3" id="KW-0732">Signal</keyword>
<dbReference type="PROSITE" id="PS51137">
    <property type="entry name" value="VM"/>
    <property type="match status" value="1"/>
</dbReference>
<evidence type="ECO:0000256" key="2">
    <source>
        <dbReference type="SAM" id="MobiDB-lite"/>
    </source>
</evidence>
<dbReference type="EMBL" id="CAJHJT010000012">
    <property type="protein sequence ID" value="CAD6996938.1"/>
    <property type="molecule type" value="Genomic_DNA"/>
</dbReference>
<evidence type="ECO:0000256" key="1">
    <source>
        <dbReference type="ARBA" id="ARBA00022729"/>
    </source>
</evidence>
<accession>A0A811UF17</accession>
<protein>
    <submittedName>
        <fullName evidence="5">(Mediterranean fruit fly) hypothetical protein</fullName>
    </submittedName>
</protein>
<proteinExistence type="predicted"/>
<evidence type="ECO:0000256" key="3">
    <source>
        <dbReference type="SAM" id="SignalP"/>
    </source>
</evidence>
<dbReference type="InterPro" id="IPR013135">
    <property type="entry name" value="Vitelline_membr_Cys-rich-dom"/>
</dbReference>
<organism evidence="5 6">
    <name type="scientific">Ceratitis capitata</name>
    <name type="common">Mediterranean fruit fly</name>
    <name type="synonym">Tephritis capitata</name>
    <dbReference type="NCBI Taxonomy" id="7213"/>
    <lineage>
        <taxon>Eukaryota</taxon>
        <taxon>Metazoa</taxon>
        <taxon>Ecdysozoa</taxon>
        <taxon>Arthropoda</taxon>
        <taxon>Hexapoda</taxon>
        <taxon>Insecta</taxon>
        <taxon>Pterygota</taxon>
        <taxon>Neoptera</taxon>
        <taxon>Endopterygota</taxon>
        <taxon>Diptera</taxon>
        <taxon>Brachycera</taxon>
        <taxon>Muscomorpha</taxon>
        <taxon>Tephritoidea</taxon>
        <taxon>Tephritidae</taxon>
        <taxon>Ceratitis</taxon>
        <taxon>Ceratitis</taxon>
    </lineage>
</organism>